<gene>
    <name evidence="1" type="ORF">LOK49_LG10G00464</name>
</gene>
<dbReference type="EMBL" id="CM045767">
    <property type="protein sequence ID" value="KAI7997135.1"/>
    <property type="molecule type" value="Genomic_DNA"/>
</dbReference>
<proteinExistence type="predicted"/>
<accession>A0ACC0GAB5</accession>
<sequence>MDSSHKLWNERQLRNLVSGADCDAILSIPVSVIDKDDTLLWHYDSKGCYTVKSGTSLLAGVQFRLVDLCAFQLQNLLSTYCLTTNGPYEFGLGVILALDATIGTVFRLVNGLANVLRLWVAPTGVIVKAKGDEAEFLASCPATLTPQTGVDTIAVLLRDHTGQLVDGMVRKTRLRSVARCELLAIQHACLMADALNLTIAKIESDCKSVIQLCVSKGVPPWKLLALLCDVRSLASRRSLAFRWCPRQANRAAH</sequence>
<dbReference type="Proteomes" id="UP001060215">
    <property type="component" value="Chromosome 10"/>
</dbReference>
<reference evidence="1 2" key="1">
    <citation type="journal article" date="2022" name="Plant J.">
        <title>Chromosome-level genome of Camellia lanceoleosa provides a valuable resource for understanding genome evolution and self-incompatibility.</title>
        <authorList>
            <person name="Gong W."/>
            <person name="Xiao S."/>
            <person name="Wang L."/>
            <person name="Liao Z."/>
            <person name="Chang Y."/>
            <person name="Mo W."/>
            <person name="Hu G."/>
            <person name="Li W."/>
            <person name="Zhao G."/>
            <person name="Zhu H."/>
            <person name="Hu X."/>
            <person name="Ji K."/>
            <person name="Xiang X."/>
            <person name="Song Q."/>
            <person name="Yuan D."/>
            <person name="Jin S."/>
            <person name="Zhang L."/>
        </authorList>
    </citation>
    <scope>NUCLEOTIDE SEQUENCE [LARGE SCALE GENOMIC DNA]</scope>
    <source>
        <strain evidence="1">SQ_2022a</strain>
    </source>
</reference>
<name>A0ACC0GAB5_9ERIC</name>
<organism evidence="1 2">
    <name type="scientific">Camellia lanceoleosa</name>
    <dbReference type="NCBI Taxonomy" id="1840588"/>
    <lineage>
        <taxon>Eukaryota</taxon>
        <taxon>Viridiplantae</taxon>
        <taxon>Streptophyta</taxon>
        <taxon>Embryophyta</taxon>
        <taxon>Tracheophyta</taxon>
        <taxon>Spermatophyta</taxon>
        <taxon>Magnoliopsida</taxon>
        <taxon>eudicotyledons</taxon>
        <taxon>Gunneridae</taxon>
        <taxon>Pentapetalae</taxon>
        <taxon>asterids</taxon>
        <taxon>Ericales</taxon>
        <taxon>Theaceae</taxon>
        <taxon>Camellia</taxon>
    </lineage>
</organism>
<evidence type="ECO:0000313" key="1">
    <source>
        <dbReference type="EMBL" id="KAI7997135.1"/>
    </source>
</evidence>
<keyword evidence="2" id="KW-1185">Reference proteome</keyword>
<evidence type="ECO:0000313" key="2">
    <source>
        <dbReference type="Proteomes" id="UP001060215"/>
    </source>
</evidence>
<comment type="caution">
    <text evidence="1">The sequence shown here is derived from an EMBL/GenBank/DDBJ whole genome shotgun (WGS) entry which is preliminary data.</text>
</comment>
<protein>
    <submittedName>
        <fullName evidence="1">Uncharacterized protein</fullName>
    </submittedName>
</protein>